<sequence>MSELRSGCFTRSWLLVFGLGLLMSVAFQWRLSWSAELRLRSLLRRIGIW</sequence>
<accession>A0ABD3B785</accession>
<dbReference type="Proteomes" id="UP001632038">
    <property type="component" value="Unassembled WGS sequence"/>
</dbReference>
<reference evidence="3" key="1">
    <citation type="journal article" date="2024" name="IScience">
        <title>Strigolactones Initiate the Formation of Haustorium-like Structures in Castilleja.</title>
        <authorList>
            <person name="Buerger M."/>
            <person name="Peterson D."/>
            <person name="Chory J."/>
        </authorList>
    </citation>
    <scope>NUCLEOTIDE SEQUENCE [LARGE SCALE GENOMIC DNA]</scope>
</reference>
<comment type="caution">
    <text evidence="2">The sequence shown here is derived from an EMBL/GenBank/DDBJ whole genome shotgun (WGS) entry which is preliminary data.</text>
</comment>
<feature type="transmembrane region" description="Helical" evidence="1">
    <location>
        <begin position="12"/>
        <end position="31"/>
    </location>
</feature>
<evidence type="ECO:0000313" key="2">
    <source>
        <dbReference type="EMBL" id="KAL3613230.1"/>
    </source>
</evidence>
<evidence type="ECO:0000313" key="3">
    <source>
        <dbReference type="Proteomes" id="UP001632038"/>
    </source>
</evidence>
<keyword evidence="3" id="KW-1185">Reference proteome</keyword>
<gene>
    <name evidence="2" type="ORF">CASFOL_042921</name>
</gene>
<keyword evidence="1" id="KW-0472">Membrane</keyword>
<proteinExistence type="predicted"/>
<evidence type="ECO:0000256" key="1">
    <source>
        <dbReference type="SAM" id="Phobius"/>
    </source>
</evidence>
<dbReference type="AlphaFoldDB" id="A0ABD3B785"/>
<name>A0ABD3B785_9LAMI</name>
<protein>
    <recommendedName>
        <fullName evidence="4">ATP synthase F0 subunit 8</fullName>
    </recommendedName>
</protein>
<organism evidence="2 3">
    <name type="scientific">Castilleja foliolosa</name>
    <dbReference type="NCBI Taxonomy" id="1961234"/>
    <lineage>
        <taxon>Eukaryota</taxon>
        <taxon>Viridiplantae</taxon>
        <taxon>Streptophyta</taxon>
        <taxon>Embryophyta</taxon>
        <taxon>Tracheophyta</taxon>
        <taxon>Spermatophyta</taxon>
        <taxon>Magnoliopsida</taxon>
        <taxon>eudicotyledons</taxon>
        <taxon>Gunneridae</taxon>
        <taxon>Pentapetalae</taxon>
        <taxon>asterids</taxon>
        <taxon>lamiids</taxon>
        <taxon>Lamiales</taxon>
        <taxon>Orobanchaceae</taxon>
        <taxon>Pedicularideae</taxon>
        <taxon>Castillejinae</taxon>
        <taxon>Castilleja</taxon>
    </lineage>
</organism>
<keyword evidence="1" id="KW-1133">Transmembrane helix</keyword>
<dbReference type="EMBL" id="JAVIJP010000162">
    <property type="protein sequence ID" value="KAL3613230.1"/>
    <property type="molecule type" value="Genomic_DNA"/>
</dbReference>
<keyword evidence="1" id="KW-0812">Transmembrane</keyword>
<evidence type="ECO:0008006" key="4">
    <source>
        <dbReference type="Google" id="ProtNLM"/>
    </source>
</evidence>